<evidence type="ECO:0000256" key="3">
    <source>
        <dbReference type="ARBA" id="ARBA00023027"/>
    </source>
</evidence>
<protein>
    <submittedName>
        <fullName evidence="7">Glycerate dehydrogenase HprA</fullName>
        <ecNumber evidence="7">1.1.1.29</ecNumber>
    </submittedName>
</protein>
<dbReference type="PANTHER" id="PTHR43761:SF1">
    <property type="entry name" value="D-ISOMER SPECIFIC 2-HYDROXYACID DEHYDROGENASE CATALYTIC DOMAIN-CONTAINING PROTEIN-RELATED"/>
    <property type="match status" value="1"/>
</dbReference>
<evidence type="ECO:0000256" key="1">
    <source>
        <dbReference type="ARBA" id="ARBA00005854"/>
    </source>
</evidence>
<geneLocation type="plasmid" evidence="7 8">
    <name>pBB1</name>
</geneLocation>
<reference evidence="7 8" key="1">
    <citation type="journal article" date="2011" name="J. Bacteriol.">
        <title>Complete genome sequence of the type strain Cupriavidus necator N-1.</title>
        <authorList>
            <person name="Poehlein A."/>
            <person name="Kusian B."/>
            <person name="Friedrich B."/>
            <person name="Daniel R."/>
            <person name="Bowien B."/>
        </authorList>
    </citation>
    <scope>NUCLEOTIDE SEQUENCE [LARGE SCALE GENOMIC DNA]</scope>
    <source>
        <strain evidence="8">ATCC 43291 / DSM 13513 / CCUG 52238 / LMG 8453 / N-1</strain>
        <plasmid evidence="7 8">pBB1</plasmid>
    </source>
</reference>
<dbReference type="EC" id="1.1.1.29" evidence="7"/>
<dbReference type="Pfam" id="PF02826">
    <property type="entry name" value="2-Hacid_dh_C"/>
    <property type="match status" value="1"/>
</dbReference>
<dbReference type="KEGG" id="cnc:CNE_BB1p10160"/>
<evidence type="ECO:0000259" key="6">
    <source>
        <dbReference type="Pfam" id="PF02826"/>
    </source>
</evidence>
<sequence>MKIVFLDRSTISPQTTLKTLPFSHQFVFHDETAEEDVAGRIADADVVITNKVKLSGQQLQQAPNLKLIAVAATGTDIVDLKACASRGIVVSNIRNYAVHTVPEHTFALIFALRRSLTAYHDSVRSGRWQQAGTFCYFDYPIKDLHGSVLGIIGDGVLGQSVAAIARALGIQPLFATYKGRQDMGPLYTPFEEVMRRSDIITLHCPLTPQTRDVIDTPEFEMMERRPLLINTARGGLVNESALVDALKSGKVGGAGFDVATQEPPGVDHPFHQLKDTPNFILTPHVAWASDEAVQGLADQLIDNIIAFARGTPRNVVV</sequence>
<feature type="domain" description="D-isomer specific 2-hydroxyacid dehydrogenase catalytic" evidence="5">
    <location>
        <begin position="23"/>
        <end position="316"/>
    </location>
</feature>
<dbReference type="InterPro" id="IPR050418">
    <property type="entry name" value="D-iso_2-hydroxyacid_DH_PdxB"/>
</dbReference>
<dbReference type="SUPFAM" id="SSF51735">
    <property type="entry name" value="NAD(P)-binding Rossmann-fold domains"/>
    <property type="match status" value="1"/>
</dbReference>
<evidence type="ECO:0000256" key="2">
    <source>
        <dbReference type="ARBA" id="ARBA00023002"/>
    </source>
</evidence>
<evidence type="ECO:0000256" key="4">
    <source>
        <dbReference type="RuleBase" id="RU003719"/>
    </source>
</evidence>
<accession>F8GUM0</accession>
<dbReference type="RefSeq" id="WP_013959456.1">
    <property type="nucleotide sequence ID" value="NC_015727.1"/>
</dbReference>
<keyword evidence="7" id="KW-0614">Plasmid</keyword>
<evidence type="ECO:0000313" key="8">
    <source>
        <dbReference type="Proteomes" id="UP000006798"/>
    </source>
</evidence>
<dbReference type="SUPFAM" id="SSF52283">
    <property type="entry name" value="Formate/glycerate dehydrogenase catalytic domain-like"/>
    <property type="match status" value="1"/>
</dbReference>
<keyword evidence="2 4" id="KW-0560">Oxidoreductase</keyword>
<evidence type="ECO:0000259" key="5">
    <source>
        <dbReference type="Pfam" id="PF00389"/>
    </source>
</evidence>
<dbReference type="InterPro" id="IPR036291">
    <property type="entry name" value="NAD(P)-bd_dom_sf"/>
</dbReference>
<dbReference type="InterPro" id="IPR006140">
    <property type="entry name" value="D-isomer_DH_NAD-bd"/>
</dbReference>
<organism evidence="7 8">
    <name type="scientific">Cupriavidus necator (strain ATCC 43291 / DSM 13513 / CCUG 52238 / LMG 8453 / N-1)</name>
    <name type="common">Ralstonia eutropha</name>
    <dbReference type="NCBI Taxonomy" id="1042878"/>
    <lineage>
        <taxon>Bacteria</taxon>
        <taxon>Pseudomonadati</taxon>
        <taxon>Pseudomonadota</taxon>
        <taxon>Betaproteobacteria</taxon>
        <taxon>Burkholderiales</taxon>
        <taxon>Burkholderiaceae</taxon>
        <taxon>Cupriavidus</taxon>
    </lineage>
</organism>
<dbReference type="InterPro" id="IPR006139">
    <property type="entry name" value="D-isomer_2_OHA_DH_cat_dom"/>
</dbReference>
<dbReference type="GO" id="GO:0008465">
    <property type="term" value="F:hydroxypyruvate reductase (NADH) activity"/>
    <property type="evidence" value="ECO:0007669"/>
    <property type="project" value="UniProtKB-EC"/>
</dbReference>
<proteinExistence type="inferred from homology"/>
<gene>
    <name evidence="7" type="primary">hprA</name>
    <name evidence="7" type="ordered locus">CNE_BB1p10160</name>
</gene>
<dbReference type="HOGENOM" id="CLU_019796_1_3_4"/>
<dbReference type="Proteomes" id="UP000006798">
    <property type="component" value="Plasmid pBB1"/>
</dbReference>
<dbReference type="Pfam" id="PF00389">
    <property type="entry name" value="2-Hacid_dh"/>
    <property type="match status" value="1"/>
</dbReference>
<keyword evidence="3" id="KW-0520">NAD</keyword>
<dbReference type="EMBL" id="CP002879">
    <property type="protein sequence ID" value="AEI82424.1"/>
    <property type="molecule type" value="Genomic_DNA"/>
</dbReference>
<dbReference type="PANTHER" id="PTHR43761">
    <property type="entry name" value="D-ISOMER SPECIFIC 2-HYDROXYACID DEHYDROGENASE FAMILY PROTEIN (AFU_ORTHOLOGUE AFUA_1G13630)"/>
    <property type="match status" value="1"/>
</dbReference>
<dbReference type="CDD" id="cd12162">
    <property type="entry name" value="2-Hacid_dh_4"/>
    <property type="match status" value="1"/>
</dbReference>
<comment type="similarity">
    <text evidence="1 4">Belongs to the D-isomer specific 2-hydroxyacid dehydrogenase family.</text>
</comment>
<dbReference type="GO" id="GO:0051287">
    <property type="term" value="F:NAD binding"/>
    <property type="evidence" value="ECO:0007669"/>
    <property type="project" value="InterPro"/>
</dbReference>
<dbReference type="Gene3D" id="3.40.50.720">
    <property type="entry name" value="NAD(P)-binding Rossmann-like Domain"/>
    <property type="match status" value="2"/>
</dbReference>
<dbReference type="GeneID" id="34311642"/>
<feature type="domain" description="D-isomer specific 2-hydroxyacid dehydrogenase NAD-binding" evidence="6">
    <location>
        <begin position="106"/>
        <end position="286"/>
    </location>
</feature>
<name>F8GUM0_CUPNN</name>
<evidence type="ECO:0000313" key="7">
    <source>
        <dbReference type="EMBL" id="AEI82424.1"/>
    </source>
</evidence>
<dbReference type="AlphaFoldDB" id="F8GUM0"/>